<dbReference type="GO" id="GO:0003924">
    <property type="term" value="F:GTPase activity"/>
    <property type="evidence" value="ECO:0007669"/>
    <property type="project" value="InterPro"/>
</dbReference>
<dbReference type="SMART" id="SM00174">
    <property type="entry name" value="RHO"/>
    <property type="match status" value="1"/>
</dbReference>
<dbReference type="PROSITE" id="PS51420">
    <property type="entry name" value="RHO"/>
    <property type="match status" value="1"/>
</dbReference>
<reference evidence="5 6" key="1">
    <citation type="journal article" date="2020" name="ISME J.">
        <title>Uncovering the hidden diversity of litter-decomposition mechanisms in mushroom-forming fungi.</title>
        <authorList>
            <person name="Floudas D."/>
            <person name="Bentzer J."/>
            <person name="Ahren D."/>
            <person name="Johansson T."/>
            <person name="Persson P."/>
            <person name="Tunlid A."/>
        </authorList>
    </citation>
    <scope>NUCLEOTIDE SEQUENCE [LARGE SCALE GENOMIC DNA]</scope>
    <source>
        <strain evidence="5 6">CBS 291.85</strain>
    </source>
</reference>
<feature type="compositionally biased region" description="Low complexity" evidence="3">
    <location>
        <begin position="471"/>
        <end position="483"/>
    </location>
</feature>
<comment type="similarity">
    <text evidence="1">Belongs to the protein kinase superfamily. TKL Ser/Thr protein kinase family. ROCO subfamily.</text>
</comment>
<evidence type="ECO:0000313" key="5">
    <source>
        <dbReference type="EMBL" id="KAF5365307.1"/>
    </source>
</evidence>
<sequence>MAPLKPTEILEIFNSINDVVPFLAPVKAIVDLMLQALEDVEDNTHQCCYLLQRCVNLLACVNRKCKEGTIREVEHGEHLNNLKRTLNRIRSSVEQISRKGPFHRFFSDMRLQIAFGMRILESVISLAFAIEDHEYARRQDQDRLDHTLVMLQNNDQDILKRLDVTREEIKEATRGLQDTLSRRISLVQKNFAANTLRLLAGRETASSPTQKYEWAISSLEILIEDDVLGAGAFGKVYSGRWNGTKVAVKRLVDGTHREILVNEIEIWRRKQHPHIASFFRACIDSHPPLLVSEYYKFGNVLVYVSNHPDCNRLRLCYQIALGMQFLHNERANVLVDDAHRARITDFGLSRIKTSLTTQTLSDANGLVLPKTPGTKVYMAPERLRQGTNTFSTDVYAWGMSAYQILSDEAPFQYLPEEHLYECVVDRKIRPERPEGDSLVKRGLTDEVWELIGRSWADERSRRPQFKDITVDTQQDMDQSQTTTPAPEDVRLKELLENMGLGNTQTPSTPSQSGYSTLSSGSTPTASEDGIFAIYSPPSPRSPRQDPSGSSSTLDTSSTYTSPIRGNASTQRLYPSQHENSSSSEKVSPRPLKKSRFPSGSAIKKAAAHSIAAVILQVTVIGAGGVGKSTLLTRFSLARFEETYDPTIEEHYRMVISIAGSQLELNLTDTAGQEEYALCSATYYRHTEVALLCYSLTSRSSFETLGRLISEFRRVNAIAPMVFAGLKLDLEREVSRTEGEHVAKTHSSPFFECSSKSGYGVNELLMAVASKAIEK</sequence>
<feature type="compositionally biased region" description="Low complexity" evidence="3">
    <location>
        <begin position="544"/>
        <end position="561"/>
    </location>
</feature>
<dbReference type="SUPFAM" id="SSF52540">
    <property type="entry name" value="P-loop containing nucleoside triphosphate hydrolases"/>
    <property type="match status" value="1"/>
</dbReference>
<feature type="domain" description="Protein kinase" evidence="4">
    <location>
        <begin position="222"/>
        <end position="476"/>
    </location>
</feature>
<dbReference type="GO" id="GO:0004674">
    <property type="term" value="F:protein serine/threonine kinase activity"/>
    <property type="evidence" value="ECO:0007669"/>
    <property type="project" value="TreeGrafter"/>
</dbReference>
<dbReference type="CDD" id="cd21037">
    <property type="entry name" value="MLKL_NTD"/>
    <property type="match status" value="1"/>
</dbReference>
<dbReference type="PANTHER" id="PTHR44329">
    <property type="entry name" value="SERINE/THREONINE-PROTEIN KINASE TNNI3K-RELATED"/>
    <property type="match status" value="1"/>
</dbReference>
<dbReference type="Pfam" id="PF00071">
    <property type="entry name" value="Ras"/>
    <property type="match status" value="1"/>
</dbReference>
<dbReference type="Proteomes" id="UP000559256">
    <property type="component" value="Unassembled WGS sequence"/>
</dbReference>
<evidence type="ECO:0000256" key="1">
    <source>
        <dbReference type="ARBA" id="ARBA00008171"/>
    </source>
</evidence>
<dbReference type="InterPro" id="IPR051681">
    <property type="entry name" value="Ser/Thr_Kinases-Pseudokinases"/>
</dbReference>
<keyword evidence="2" id="KW-0547">Nucleotide-binding</keyword>
<dbReference type="GO" id="GO:0005524">
    <property type="term" value="F:ATP binding"/>
    <property type="evidence" value="ECO:0007669"/>
    <property type="project" value="UniProtKB-UniRule"/>
</dbReference>
<accession>A0A8H5GI08</accession>
<evidence type="ECO:0000256" key="2">
    <source>
        <dbReference type="PROSITE-ProRule" id="PRU10141"/>
    </source>
</evidence>
<dbReference type="PROSITE" id="PS00107">
    <property type="entry name" value="PROTEIN_KINASE_ATP"/>
    <property type="match status" value="1"/>
</dbReference>
<dbReference type="InterPro" id="IPR036537">
    <property type="entry name" value="Adaptor_Cbl_N_dom_sf"/>
</dbReference>
<dbReference type="InterPro" id="IPR017441">
    <property type="entry name" value="Protein_kinase_ATP_BS"/>
</dbReference>
<dbReference type="InterPro" id="IPR005225">
    <property type="entry name" value="Small_GTP-bd"/>
</dbReference>
<feature type="compositionally biased region" description="Low complexity" evidence="3">
    <location>
        <begin position="507"/>
        <end position="524"/>
    </location>
</feature>
<dbReference type="GO" id="GO:0005525">
    <property type="term" value="F:GTP binding"/>
    <property type="evidence" value="ECO:0007669"/>
    <property type="project" value="InterPro"/>
</dbReference>
<dbReference type="SUPFAM" id="SSF56112">
    <property type="entry name" value="Protein kinase-like (PK-like)"/>
    <property type="match status" value="1"/>
</dbReference>
<dbReference type="Gene3D" id="1.20.930.20">
    <property type="entry name" value="Adaptor protein Cbl, N-terminal domain"/>
    <property type="match status" value="1"/>
</dbReference>
<dbReference type="InterPro" id="IPR001806">
    <property type="entry name" value="Small_GTPase"/>
</dbReference>
<dbReference type="InterPro" id="IPR027417">
    <property type="entry name" value="P-loop_NTPase"/>
</dbReference>
<dbReference type="EMBL" id="JAACJM010000028">
    <property type="protein sequence ID" value="KAF5365307.1"/>
    <property type="molecule type" value="Genomic_DNA"/>
</dbReference>
<dbReference type="PRINTS" id="PR00449">
    <property type="entry name" value="RASTRNSFRMNG"/>
</dbReference>
<proteinExistence type="inferred from homology"/>
<evidence type="ECO:0000256" key="3">
    <source>
        <dbReference type="SAM" id="MobiDB-lite"/>
    </source>
</evidence>
<evidence type="ECO:0000259" key="4">
    <source>
        <dbReference type="PROSITE" id="PS50011"/>
    </source>
</evidence>
<protein>
    <recommendedName>
        <fullName evidence="4">Protein kinase domain-containing protein</fullName>
    </recommendedName>
</protein>
<keyword evidence="6" id="KW-1185">Reference proteome</keyword>
<dbReference type="Gene3D" id="1.10.510.10">
    <property type="entry name" value="Transferase(Phosphotransferase) domain 1"/>
    <property type="match status" value="1"/>
</dbReference>
<dbReference type="OrthoDB" id="10261027at2759"/>
<dbReference type="NCBIfam" id="TIGR00231">
    <property type="entry name" value="small_GTP"/>
    <property type="match status" value="1"/>
</dbReference>
<feature type="binding site" evidence="2">
    <location>
        <position position="249"/>
    </location>
    <ligand>
        <name>ATP</name>
        <dbReference type="ChEBI" id="CHEBI:30616"/>
    </ligand>
</feature>
<evidence type="ECO:0000313" key="6">
    <source>
        <dbReference type="Proteomes" id="UP000559256"/>
    </source>
</evidence>
<dbReference type="AlphaFoldDB" id="A0A8H5GI08"/>
<dbReference type="PROSITE" id="PS51421">
    <property type="entry name" value="RAS"/>
    <property type="match status" value="1"/>
</dbReference>
<dbReference type="InterPro" id="IPR000719">
    <property type="entry name" value="Prot_kinase_dom"/>
</dbReference>
<dbReference type="GO" id="GO:0007166">
    <property type="term" value="P:cell surface receptor signaling pathway"/>
    <property type="evidence" value="ECO:0007669"/>
    <property type="project" value="InterPro"/>
</dbReference>
<feature type="region of interest" description="Disordered" evidence="3">
    <location>
        <begin position="462"/>
        <end position="595"/>
    </location>
</feature>
<feature type="compositionally biased region" description="Polar residues" evidence="3">
    <location>
        <begin position="566"/>
        <end position="585"/>
    </location>
</feature>
<comment type="caution">
    <text evidence="5">The sequence shown here is derived from an EMBL/GenBank/DDBJ whole genome shotgun (WGS) entry which is preliminary data.</text>
</comment>
<organism evidence="5 6">
    <name type="scientific">Tetrapyrgos nigripes</name>
    <dbReference type="NCBI Taxonomy" id="182062"/>
    <lineage>
        <taxon>Eukaryota</taxon>
        <taxon>Fungi</taxon>
        <taxon>Dikarya</taxon>
        <taxon>Basidiomycota</taxon>
        <taxon>Agaricomycotina</taxon>
        <taxon>Agaricomycetes</taxon>
        <taxon>Agaricomycetidae</taxon>
        <taxon>Agaricales</taxon>
        <taxon>Marasmiineae</taxon>
        <taxon>Marasmiaceae</taxon>
        <taxon>Tetrapyrgos</taxon>
    </lineage>
</organism>
<keyword evidence="2" id="KW-0067">ATP-binding</keyword>
<dbReference type="Pfam" id="PF07714">
    <property type="entry name" value="PK_Tyr_Ser-Thr"/>
    <property type="match status" value="1"/>
</dbReference>
<dbReference type="SMART" id="SM00173">
    <property type="entry name" value="RAS"/>
    <property type="match status" value="1"/>
</dbReference>
<dbReference type="PROSITE" id="PS51419">
    <property type="entry name" value="RAB"/>
    <property type="match status" value="1"/>
</dbReference>
<dbReference type="Gene3D" id="3.40.50.300">
    <property type="entry name" value="P-loop containing nucleotide triphosphate hydrolases"/>
    <property type="match status" value="1"/>
</dbReference>
<gene>
    <name evidence="5" type="ORF">D9758_005450</name>
</gene>
<name>A0A8H5GI08_9AGAR</name>
<dbReference type="SMART" id="SM00175">
    <property type="entry name" value="RAB"/>
    <property type="match status" value="1"/>
</dbReference>
<dbReference type="InterPro" id="IPR059179">
    <property type="entry name" value="MLKL-like_MCAfunc"/>
</dbReference>
<dbReference type="InterPro" id="IPR011009">
    <property type="entry name" value="Kinase-like_dom_sf"/>
</dbReference>
<dbReference type="PROSITE" id="PS50011">
    <property type="entry name" value="PROTEIN_KINASE_DOM"/>
    <property type="match status" value="1"/>
</dbReference>
<dbReference type="InterPro" id="IPR001245">
    <property type="entry name" value="Ser-Thr/Tyr_kinase_cat_dom"/>
</dbReference>